<dbReference type="InterPro" id="IPR007751">
    <property type="entry name" value="DUF676_lipase-like"/>
</dbReference>
<name>A0A2G4SNZ8_RHIZD</name>
<dbReference type="SUPFAM" id="SSF53474">
    <property type="entry name" value="alpha/beta-Hydrolases"/>
    <property type="match status" value="1"/>
</dbReference>
<evidence type="ECO:0000313" key="4">
    <source>
        <dbReference type="Proteomes" id="UP000242254"/>
    </source>
</evidence>
<reference evidence="3 4" key="1">
    <citation type="journal article" date="2016" name="Proc. Natl. Acad. Sci. U.S.A.">
        <title>Lipid metabolic changes in an early divergent fungus govern the establishment of a mutualistic symbiosis with endobacteria.</title>
        <authorList>
            <person name="Lastovetsky O.A."/>
            <person name="Gaspar M.L."/>
            <person name="Mondo S.J."/>
            <person name="LaButti K.M."/>
            <person name="Sandor L."/>
            <person name="Grigoriev I.V."/>
            <person name="Henry S.A."/>
            <person name="Pawlowska T.E."/>
        </authorList>
    </citation>
    <scope>NUCLEOTIDE SEQUENCE [LARGE SCALE GENOMIC DNA]</scope>
    <source>
        <strain evidence="3 4">ATCC 52813</strain>
    </source>
</reference>
<dbReference type="Gene3D" id="3.40.50.1820">
    <property type="entry name" value="alpha/beta hydrolase"/>
    <property type="match status" value="1"/>
</dbReference>
<protein>
    <recommendedName>
        <fullName evidence="2">DUF676 domain-containing protein</fullName>
    </recommendedName>
</protein>
<evidence type="ECO:0000256" key="1">
    <source>
        <dbReference type="ARBA" id="ARBA00007920"/>
    </source>
</evidence>
<dbReference type="Pfam" id="PF05057">
    <property type="entry name" value="DUF676"/>
    <property type="match status" value="1"/>
</dbReference>
<dbReference type="GO" id="GO:0004622">
    <property type="term" value="F:phosphatidylcholine lysophospholipase activity"/>
    <property type="evidence" value="ECO:0007669"/>
    <property type="project" value="TreeGrafter"/>
</dbReference>
<comment type="similarity">
    <text evidence="1">Belongs to the putative lipase ROG1 family.</text>
</comment>
<dbReference type="PANTHER" id="PTHR12482:SF65">
    <property type="entry name" value="ESTERASE, PUTATIVE (AFU_ORTHOLOGUE AFUA_3G12320)-RELATED"/>
    <property type="match status" value="1"/>
</dbReference>
<evidence type="ECO:0000259" key="2">
    <source>
        <dbReference type="Pfam" id="PF05057"/>
    </source>
</evidence>
<keyword evidence="4" id="KW-1185">Reference proteome</keyword>
<dbReference type="PANTHER" id="PTHR12482">
    <property type="entry name" value="LIPASE ROG1-RELATED-RELATED"/>
    <property type="match status" value="1"/>
</dbReference>
<dbReference type="RefSeq" id="XP_023464173.1">
    <property type="nucleotide sequence ID" value="XM_023614318.1"/>
</dbReference>
<organism evidence="3 4">
    <name type="scientific">Rhizopus microsporus ATCC 52813</name>
    <dbReference type="NCBI Taxonomy" id="1340429"/>
    <lineage>
        <taxon>Eukaryota</taxon>
        <taxon>Fungi</taxon>
        <taxon>Fungi incertae sedis</taxon>
        <taxon>Mucoromycota</taxon>
        <taxon>Mucoromycotina</taxon>
        <taxon>Mucoromycetes</taxon>
        <taxon>Mucorales</taxon>
        <taxon>Mucorineae</taxon>
        <taxon>Rhizopodaceae</taxon>
        <taxon>Rhizopus</taxon>
    </lineage>
</organism>
<dbReference type="InterPro" id="IPR044294">
    <property type="entry name" value="Lipase-like"/>
</dbReference>
<dbReference type="GO" id="GO:0047372">
    <property type="term" value="F:monoacylglycerol lipase activity"/>
    <property type="evidence" value="ECO:0007669"/>
    <property type="project" value="TreeGrafter"/>
</dbReference>
<dbReference type="InterPro" id="IPR029058">
    <property type="entry name" value="AB_hydrolase_fold"/>
</dbReference>
<feature type="domain" description="DUF676" evidence="2">
    <location>
        <begin position="2"/>
        <end position="163"/>
    </location>
</feature>
<gene>
    <name evidence="3" type="ORF">RHIMIDRAFT_299316</name>
</gene>
<evidence type="ECO:0000313" key="3">
    <source>
        <dbReference type="EMBL" id="PHZ10465.1"/>
    </source>
</evidence>
<dbReference type="GeneID" id="35445307"/>
<sequence>MNKIHLVVFVHGMMGSRAHSLYVSERLVRKCPNIQTVKLINKSNTPNEGWLMNDGVDVCGLRLAQEIYDHIIYLHTSKSMTVTHFSIFGHSMGGIVARFAIGILDRQGVFTNIKLMNYISFASPHLSIYIPYQEWYSRAINEIVKIGGCPITDQLSFCDSFREGKPLWEILADPGTAI</sequence>
<dbReference type="GO" id="GO:0005811">
    <property type="term" value="C:lipid droplet"/>
    <property type="evidence" value="ECO:0007669"/>
    <property type="project" value="TreeGrafter"/>
</dbReference>
<accession>A0A2G4SNZ8</accession>
<dbReference type="Proteomes" id="UP000242254">
    <property type="component" value="Unassembled WGS sequence"/>
</dbReference>
<dbReference type="EMBL" id="KZ303855">
    <property type="protein sequence ID" value="PHZ10465.1"/>
    <property type="molecule type" value="Genomic_DNA"/>
</dbReference>
<dbReference type="AlphaFoldDB" id="A0A2G4SNZ8"/>
<proteinExistence type="inferred from homology"/>